<dbReference type="EMBL" id="MN740804">
    <property type="protein sequence ID" value="QHS82724.1"/>
    <property type="molecule type" value="Genomic_DNA"/>
</dbReference>
<proteinExistence type="predicted"/>
<accession>A0A6C0ASE7</accession>
<reference evidence="1" key="1">
    <citation type="journal article" date="2020" name="Nature">
        <title>Giant virus diversity and host interactions through global metagenomics.</title>
        <authorList>
            <person name="Schulz F."/>
            <person name="Roux S."/>
            <person name="Paez-Espino D."/>
            <person name="Jungbluth S."/>
            <person name="Walsh D.A."/>
            <person name="Denef V.J."/>
            <person name="McMahon K.D."/>
            <person name="Konstantinidis K.T."/>
            <person name="Eloe-Fadrosh E.A."/>
            <person name="Kyrpides N.C."/>
            <person name="Woyke T."/>
        </authorList>
    </citation>
    <scope>NUCLEOTIDE SEQUENCE</scope>
    <source>
        <strain evidence="1">GVMAG-S-1101171-111</strain>
    </source>
</reference>
<sequence length="91" mass="10328">MNFRRLLNTPTGRNIVSILLGIGLATIFRRACTDKNCIVFNGPIISEVEGKTFKHGDKCYKYSTVSEKCDPMKRVVDIREKSEEEADAKLF</sequence>
<dbReference type="AlphaFoldDB" id="A0A6C0ASE7"/>
<evidence type="ECO:0000313" key="1">
    <source>
        <dbReference type="EMBL" id="QHS82724.1"/>
    </source>
</evidence>
<organism evidence="1">
    <name type="scientific">viral metagenome</name>
    <dbReference type="NCBI Taxonomy" id="1070528"/>
    <lineage>
        <taxon>unclassified sequences</taxon>
        <taxon>metagenomes</taxon>
        <taxon>organismal metagenomes</taxon>
    </lineage>
</organism>
<protein>
    <submittedName>
        <fullName evidence="1">Uncharacterized protein</fullName>
    </submittedName>
</protein>
<name>A0A6C0ASE7_9ZZZZ</name>